<dbReference type="PANTHER" id="PTHR32322">
    <property type="entry name" value="INNER MEMBRANE TRANSPORTER"/>
    <property type="match status" value="1"/>
</dbReference>
<organism evidence="8 9">
    <name type="scientific">Domibacillus antri</name>
    <dbReference type="NCBI Taxonomy" id="1714264"/>
    <lineage>
        <taxon>Bacteria</taxon>
        <taxon>Bacillati</taxon>
        <taxon>Bacillota</taxon>
        <taxon>Bacilli</taxon>
        <taxon>Bacillales</taxon>
        <taxon>Bacillaceae</taxon>
        <taxon>Domibacillus</taxon>
    </lineage>
</organism>
<evidence type="ECO:0000256" key="4">
    <source>
        <dbReference type="ARBA" id="ARBA00022989"/>
    </source>
</evidence>
<keyword evidence="9" id="KW-1185">Reference proteome</keyword>
<feature type="transmembrane region" description="Helical" evidence="6">
    <location>
        <begin position="67"/>
        <end position="88"/>
    </location>
</feature>
<gene>
    <name evidence="8" type="ORF">BTO30_08695</name>
</gene>
<evidence type="ECO:0000313" key="9">
    <source>
        <dbReference type="Proteomes" id="UP000185568"/>
    </source>
</evidence>
<evidence type="ECO:0000256" key="2">
    <source>
        <dbReference type="ARBA" id="ARBA00007362"/>
    </source>
</evidence>
<dbReference type="GO" id="GO:0016020">
    <property type="term" value="C:membrane"/>
    <property type="evidence" value="ECO:0007669"/>
    <property type="project" value="UniProtKB-SubCell"/>
</dbReference>
<proteinExistence type="inferred from homology"/>
<dbReference type="SUPFAM" id="SSF103481">
    <property type="entry name" value="Multidrug resistance efflux transporter EmrE"/>
    <property type="match status" value="1"/>
</dbReference>
<dbReference type="InterPro" id="IPR050638">
    <property type="entry name" value="AA-Vitamin_Transporters"/>
</dbReference>
<dbReference type="PANTHER" id="PTHR32322:SF2">
    <property type="entry name" value="EAMA DOMAIN-CONTAINING PROTEIN"/>
    <property type="match status" value="1"/>
</dbReference>
<feature type="domain" description="EamA" evidence="7">
    <location>
        <begin position="8"/>
        <end position="117"/>
    </location>
</feature>
<name>A0A1Q8Q5J0_9BACI</name>
<dbReference type="Proteomes" id="UP000185568">
    <property type="component" value="Unassembled WGS sequence"/>
</dbReference>
<protein>
    <recommendedName>
        <fullName evidence="7">EamA domain-containing protein</fullName>
    </recommendedName>
</protein>
<evidence type="ECO:0000256" key="1">
    <source>
        <dbReference type="ARBA" id="ARBA00004127"/>
    </source>
</evidence>
<dbReference type="AlphaFoldDB" id="A0A1Q8Q5J0"/>
<sequence>MNKFIYGLLVVMTTALMGSSFAIGKMGLVYFSPLLLVAFRFTIAGVVMAVIVKALKRPHPLKVKQWLQMAAVGFFQTSAVMGFIFLSLRTITSGESAILTFTNPLLVVVLHNLFEGSMPACSVGGSASWNGRCVYYDGQPAQYRNGYVFRVYVGGSVGDCNTANQVMGTPDLK</sequence>
<evidence type="ECO:0000259" key="7">
    <source>
        <dbReference type="Pfam" id="PF00892"/>
    </source>
</evidence>
<keyword evidence="3 6" id="KW-0812">Transmembrane</keyword>
<accession>A0A1Q8Q5J0</accession>
<keyword evidence="5 6" id="KW-0472">Membrane</keyword>
<evidence type="ECO:0000256" key="6">
    <source>
        <dbReference type="SAM" id="Phobius"/>
    </source>
</evidence>
<keyword evidence="4 6" id="KW-1133">Transmembrane helix</keyword>
<dbReference type="EMBL" id="MSDU01000016">
    <property type="protein sequence ID" value="OLN22562.1"/>
    <property type="molecule type" value="Genomic_DNA"/>
</dbReference>
<evidence type="ECO:0000256" key="3">
    <source>
        <dbReference type="ARBA" id="ARBA00022692"/>
    </source>
</evidence>
<dbReference type="InterPro" id="IPR000620">
    <property type="entry name" value="EamA_dom"/>
</dbReference>
<feature type="transmembrane region" description="Helical" evidence="6">
    <location>
        <begin position="34"/>
        <end position="55"/>
    </location>
</feature>
<comment type="subcellular location">
    <subcellularLocation>
        <location evidence="1">Endomembrane system</location>
        <topology evidence="1">Multi-pass membrane protein</topology>
    </subcellularLocation>
</comment>
<evidence type="ECO:0000256" key="5">
    <source>
        <dbReference type="ARBA" id="ARBA00023136"/>
    </source>
</evidence>
<dbReference type="STRING" id="1714264.BTO30_08695"/>
<comment type="similarity">
    <text evidence="2">Belongs to the EamA transporter family.</text>
</comment>
<reference evidence="8 9" key="1">
    <citation type="submission" date="2016-12" db="EMBL/GenBank/DDBJ databases">
        <title>Domibacillus antri genome sequencing.</title>
        <authorList>
            <person name="Verma A."/>
            <person name="Krishnamurthi S."/>
        </authorList>
    </citation>
    <scope>NUCLEOTIDE SEQUENCE [LARGE SCALE GENOMIC DNA]</scope>
    <source>
        <strain evidence="8 9">XD80</strain>
    </source>
</reference>
<dbReference type="Pfam" id="PF00892">
    <property type="entry name" value="EamA"/>
    <property type="match status" value="1"/>
</dbReference>
<evidence type="ECO:0000313" key="8">
    <source>
        <dbReference type="EMBL" id="OLN22562.1"/>
    </source>
</evidence>
<dbReference type="InterPro" id="IPR037185">
    <property type="entry name" value="EmrE-like"/>
</dbReference>
<comment type="caution">
    <text evidence="8">The sequence shown here is derived from an EMBL/GenBank/DDBJ whole genome shotgun (WGS) entry which is preliminary data.</text>
</comment>